<dbReference type="PROSITE" id="PS50110">
    <property type="entry name" value="RESPONSE_REGULATORY"/>
    <property type="match status" value="1"/>
</dbReference>
<proteinExistence type="predicted"/>
<accession>A0ABZ0IME8</accession>
<dbReference type="PANTHER" id="PTHR44520">
    <property type="entry name" value="RESPONSE REGULATOR RCP1-RELATED"/>
    <property type="match status" value="1"/>
</dbReference>
<sequence length="154" mass="17540">MRTKTSKNNTILILIAEDDPEDRLLAKEAIDENGLVSRVEFVENGVQLMDYLFNRPPYNDKEKFPTPGLVILDLNMPKKDGREALKEIKSSKLLKSLPVVVLSTSKADEDIMQTYDLGVNSFITKPVTFKALVEIMNTLCHYWFEIVELPANHD</sequence>
<dbReference type="SMART" id="SM00448">
    <property type="entry name" value="REC"/>
    <property type="match status" value="1"/>
</dbReference>
<organism evidence="3 4">
    <name type="scientific">Imperialibacter roseus</name>
    <dbReference type="NCBI Taxonomy" id="1324217"/>
    <lineage>
        <taxon>Bacteria</taxon>
        <taxon>Pseudomonadati</taxon>
        <taxon>Bacteroidota</taxon>
        <taxon>Cytophagia</taxon>
        <taxon>Cytophagales</taxon>
        <taxon>Flammeovirgaceae</taxon>
        <taxon>Imperialibacter</taxon>
    </lineage>
</organism>
<dbReference type="Pfam" id="PF00072">
    <property type="entry name" value="Response_reg"/>
    <property type="match status" value="1"/>
</dbReference>
<dbReference type="RefSeq" id="WP_317488927.1">
    <property type="nucleotide sequence ID" value="NZ_CP136051.1"/>
</dbReference>
<reference evidence="3 4" key="1">
    <citation type="journal article" date="2023" name="Microbiol. Resour. Announc.">
        <title>Complete Genome Sequence of Imperialibacter roseus strain P4T.</title>
        <authorList>
            <person name="Tizabi D.R."/>
            <person name="Bachvaroff T."/>
            <person name="Hill R.T."/>
        </authorList>
    </citation>
    <scope>NUCLEOTIDE SEQUENCE [LARGE SCALE GENOMIC DNA]</scope>
    <source>
        <strain evidence="3 4">P4T</strain>
    </source>
</reference>
<evidence type="ECO:0000313" key="3">
    <source>
        <dbReference type="EMBL" id="WOK06195.1"/>
    </source>
</evidence>
<dbReference type="InterPro" id="IPR011006">
    <property type="entry name" value="CheY-like_superfamily"/>
</dbReference>
<evidence type="ECO:0000256" key="1">
    <source>
        <dbReference type="PROSITE-ProRule" id="PRU00169"/>
    </source>
</evidence>
<keyword evidence="4" id="KW-1185">Reference proteome</keyword>
<gene>
    <name evidence="3" type="ORF">RT717_24260</name>
</gene>
<name>A0ABZ0IME8_9BACT</name>
<protein>
    <submittedName>
        <fullName evidence="3">Response regulator</fullName>
    </submittedName>
</protein>
<keyword evidence="1" id="KW-0597">Phosphoprotein</keyword>
<dbReference type="InterPro" id="IPR052893">
    <property type="entry name" value="TCS_response_regulator"/>
</dbReference>
<dbReference type="PANTHER" id="PTHR44520:SF2">
    <property type="entry name" value="RESPONSE REGULATOR RCP1"/>
    <property type="match status" value="1"/>
</dbReference>
<dbReference type="InterPro" id="IPR001789">
    <property type="entry name" value="Sig_transdc_resp-reg_receiver"/>
</dbReference>
<evidence type="ECO:0000259" key="2">
    <source>
        <dbReference type="PROSITE" id="PS50110"/>
    </source>
</evidence>
<feature type="modified residue" description="4-aspartylphosphate" evidence="1">
    <location>
        <position position="73"/>
    </location>
</feature>
<dbReference type="Proteomes" id="UP001302349">
    <property type="component" value="Chromosome"/>
</dbReference>
<dbReference type="Gene3D" id="3.40.50.2300">
    <property type="match status" value="1"/>
</dbReference>
<dbReference type="SUPFAM" id="SSF52172">
    <property type="entry name" value="CheY-like"/>
    <property type="match status" value="1"/>
</dbReference>
<evidence type="ECO:0000313" key="4">
    <source>
        <dbReference type="Proteomes" id="UP001302349"/>
    </source>
</evidence>
<feature type="domain" description="Response regulatory" evidence="2">
    <location>
        <begin position="12"/>
        <end position="140"/>
    </location>
</feature>
<dbReference type="EMBL" id="CP136051">
    <property type="protein sequence ID" value="WOK06195.1"/>
    <property type="molecule type" value="Genomic_DNA"/>
</dbReference>
<dbReference type="CDD" id="cd17557">
    <property type="entry name" value="REC_Rcp-like"/>
    <property type="match status" value="1"/>
</dbReference>